<reference evidence="2" key="1">
    <citation type="submission" date="2021-06" db="EMBL/GenBank/DDBJ databases">
        <title>Novel species in genus Arthrobacter.</title>
        <authorList>
            <person name="Zhang G."/>
        </authorList>
    </citation>
    <scope>NUCLEOTIDE SEQUENCE</scope>
    <source>
        <strain evidence="2">Zg-ZUI122</strain>
    </source>
</reference>
<accession>A0A975S8M0</accession>
<protein>
    <submittedName>
        <fullName evidence="2">DUF3021 domain-containing protein</fullName>
    </submittedName>
</protein>
<evidence type="ECO:0000256" key="1">
    <source>
        <dbReference type="SAM" id="Phobius"/>
    </source>
</evidence>
<name>A0A975S8M0_9MICC</name>
<dbReference type="Pfam" id="PF11457">
    <property type="entry name" value="DUF3021"/>
    <property type="match status" value="1"/>
</dbReference>
<gene>
    <name evidence="2" type="ORF">KG104_03870</name>
</gene>
<keyword evidence="1" id="KW-0812">Transmembrane</keyword>
<feature type="transmembrane region" description="Helical" evidence="1">
    <location>
        <begin position="15"/>
        <end position="36"/>
    </location>
</feature>
<feature type="transmembrane region" description="Helical" evidence="1">
    <location>
        <begin position="42"/>
        <end position="68"/>
    </location>
</feature>
<dbReference type="InterPro" id="IPR021560">
    <property type="entry name" value="DUF3021"/>
</dbReference>
<dbReference type="EMBL" id="CP076456">
    <property type="protein sequence ID" value="QWQ37847.1"/>
    <property type="molecule type" value="Genomic_DNA"/>
</dbReference>
<dbReference type="AlphaFoldDB" id="A0A975S8M0"/>
<evidence type="ECO:0000313" key="2">
    <source>
        <dbReference type="EMBL" id="QWQ37847.1"/>
    </source>
</evidence>
<proteinExistence type="predicted"/>
<evidence type="ECO:0000313" key="3">
    <source>
        <dbReference type="Proteomes" id="UP000680588"/>
    </source>
</evidence>
<keyword evidence="1" id="KW-1133">Transmembrane helix</keyword>
<dbReference type="RefSeq" id="WP_207347619.1">
    <property type="nucleotide sequence ID" value="NZ_CP076456.1"/>
</dbReference>
<dbReference type="KEGG" id="asun:KG104_03870"/>
<keyword evidence="3" id="KW-1185">Reference proteome</keyword>
<keyword evidence="1" id="KW-0472">Membrane</keyword>
<sequence>MYDVERWTLARQTMVHFAVMIGTVLPLLFLSGWYPTRTAADYSAIVGMFLLVGLGLWTAAFVVFGVLVPRFQARSTRDVGTRQEPTF</sequence>
<organism evidence="2 3">
    <name type="scientific">Arthrobacter sunyaminii</name>
    <dbReference type="NCBI Taxonomy" id="2816859"/>
    <lineage>
        <taxon>Bacteria</taxon>
        <taxon>Bacillati</taxon>
        <taxon>Actinomycetota</taxon>
        <taxon>Actinomycetes</taxon>
        <taxon>Micrococcales</taxon>
        <taxon>Micrococcaceae</taxon>
        <taxon>Arthrobacter</taxon>
    </lineage>
</organism>
<dbReference type="Proteomes" id="UP000680588">
    <property type="component" value="Chromosome"/>
</dbReference>